<dbReference type="Pfam" id="PF18721">
    <property type="entry name" value="CxC6"/>
    <property type="match status" value="1"/>
</dbReference>
<gene>
    <name evidence="2" type="ORF">BDQ12DRAFT_561347</name>
</gene>
<dbReference type="AlphaFoldDB" id="A0A5C3LR96"/>
<proteinExistence type="predicted"/>
<sequence length="141" mass="15558">QVEYGSNTTLELQDGLPINDITRHAFSALDENGIIRSAEAHSCSECTHKYKRIADIITGDDPAAVVVKMVVLDGIVMGPTHCAFENCTQSIANVQQGVFCTEHDILCFGLCCIKNCNSLKAENSQTCQAHQHNWHSHIIRF</sequence>
<protein>
    <recommendedName>
        <fullName evidence="1">CxC6 like cysteine cluster associated with KDZ domain-containing protein</fullName>
    </recommendedName>
</protein>
<evidence type="ECO:0000259" key="1">
    <source>
        <dbReference type="Pfam" id="PF18721"/>
    </source>
</evidence>
<evidence type="ECO:0000313" key="2">
    <source>
        <dbReference type="EMBL" id="TFK35400.1"/>
    </source>
</evidence>
<evidence type="ECO:0000313" key="3">
    <source>
        <dbReference type="Proteomes" id="UP000308652"/>
    </source>
</evidence>
<feature type="domain" description="CxC6 like cysteine cluster associated with KDZ" evidence="1">
    <location>
        <begin position="71"/>
        <end position="133"/>
    </location>
</feature>
<feature type="non-terminal residue" evidence="2">
    <location>
        <position position="141"/>
    </location>
</feature>
<name>A0A5C3LR96_9AGAR</name>
<feature type="non-terminal residue" evidence="2">
    <location>
        <position position="1"/>
    </location>
</feature>
<keyword evidence="3" id="KW-1185">Reference proteome</keyword>
<accession>A0A5C3LR96</accession>
<dbReference type="EMBL" id="ML213622">
    <property type="protein sequence ID" value="TFK35400.1"/>
    <property type="molecule type" value="Genomic_DNA"/>
</dbReference>
<dbReference type="InterPro" id="IPR040898">
    <property type="entry name" value="CxC6"/>
</dbReference>
<reference evidence="2 3" key="1">
    <citation type="journal article" date="2019" name="Nat. Ecol. Evol.">
        <title>Megaphylogeny resolves global patterns of mushroom evolution.</title>
        <authorList>
            <person name="Varga T."/>
            <person name="Krizsan K."/>
            <person name="Foldi C."/>
            <person name="Dima B."/>
            <person name="Sanchez-Garcia M."/>
            <person name="Sanchez-Ramirez S."/>
            <person name="Szollosi G.J."/>
            <person name="Szarkandi J.G."/>
            <person name="Papp V."/>
            <person name="Albert L."/>
            <person name="Andreopoulos W."/>
            <person name="Angelini C."/>
            <person name="Antonin V."/>
            <person name="Barry K.W."/>
            <person name="Bougher N.L."/>
            <person name="Buchanan P."/>
            <person name="Buyck B."/>
            <person name="Bense V."/>
            <person name="Catcheside P."/>
            <person name="Chovatia M."/>
            <person name="Cooper J."/>
            <person name="Damon W."/>
            <person name="Desjardin D."/>
            <person name="Finy P."/>
            <person name="Geml J."/>
            <person name="Haridas S."/>
            <person name="Hughes K."/>
            <person name="Justo A."/>
            <person name="Karasinski D."/>
            <person name="Kautmanova I."/>
            <person name="Kiss B."/>
            <person name="Kocsube S."/>
            <person name="Kotiranta H."/>
            <person name="LaButti K.M."/>
            <person name="Lechner B.E."/>
            <person name="Liimatainen K."/>
            <person name="Lipzen A."/>
            <person name="Lukacs Z."/>
            <person name="Mihaltcheva S."/>
            <person name="Morgado L.N."/>
            <person name="Niskanen T."/>
            <person name="Noordeloos M.E."/>
            <person name="Ohm R.A."/>
            <person name="Ortiz-Santana B."/>
            <person name="Ovrebo C."/>
            <person name="Racz N."/>
            <person name="Riley R."/>
            <person name="Savchenko A."/>
            <person name="Shiryaev A."/>
            <person name="Soop K."/>
            <person name="Spirin V."/>
            <person name="Szebenyi C."/>
            <person name="Tomsovsky M."/>
            <person name="Tulloss R.E."/>
            <person name="Uehling J."/>
            <person name="Grigoriev I.V."/>
            <person name="Vagvolgyi C."/>
            <person name="Papp T."/>
            <person name="Martin F.M."/>
            <person name="Miettinen O."/>
            <person name="Hibbett D.S."/>
            <person name="Nagy L.G."/>
        </authorList>
    </citation>
    <scope>NUCLEOTIDE SEQUENCE [LARGE SCALE GENOMIC DNA]</scope>
    <source>
        <strain evidence="2 3">CBS 166.37</strain>
    </source>
</reference>
<organism evidence="2 3">
    <name type="scientific">Crucibulum laeve</name>
    <dbReference type="NCBI Taxonomy" id="68775"/>
    <lineage>
        <taxon>Eukaryota</taxon>
        <taxon>Fungi</taxon>
        <taxon>Dikarya</taxon>
        <taxon>Basidiomycota</taxon>
        <taxon>Agaricomycotina</taxon>
        <taxon>Agaricomycetes</taxon>
        <taxon>Agaricomycetidae</taxon>
        <taxon>Agaricales</taxon>
        <taxon>Agaricineae</taxon>
        <taxon>Nidulariaceae</taxon>
        <taxon>Crucibulum</taxon>
    </lineage>
</organism>
<dbReference type="Proteomes" id="UP000308652">
    <property type="component" value="Unassembled WGS sequence"/>
</dbReference>
<dbReference type="OrthoDB" id="2527272at2759"/>